<evidence type="ECO:0000256" key="6">
    <source>
        <dbReference type="SAM" id="Phobius"/>
    </source>
</evidence>
<feature type="transmembrane region" description="Helical" evidence="6">
    <location>
        <begin position="41"/>
        <end position="66"/>
    </location>
</feature>
<evidence type="ECO:0000256" key="4">
    <source>
        <dbReference type="ARBA" id="ARBA00022989"/>
    </source>
</evidence>
<dbReference type="EMBL" id="JAHCQH010000021">
    <property type="protein sequence ID" value="MBS9478689.1"/>
    <property type="molecule type" value="Genomic_DNA"/>
</dbReference>
<dbReference type="InterPro" id="IPR001123">
    <property type="entry name" value="LeuE-type"/>
</dbReference>
<comment type="subcellular location">
    <subcellularLocation>
        <location evidence="1">Cell membrane</location>
        <topology evidence="1">Multi-pass membrane protein</topology>
    </subcellularLocation>
</comment>
<dbReference type="Proteomes" id="UP001166585">
    <property type="component" value="Unassembled WGS sequence"/>
</dbReference>
<proteinExistence type="predicted"/>
<evidence type="ECO:0000313" key="8">
    <source>
        <dbReference type="Proteomes" id="UP001166585"/>
    </source>
</evidence>
<evidence type="ECO:0000256" key="3">
    <source>
        <dbReference type="ARBA" id="ARBA00022692"/>
    </source>
</evidence>
<feature type="transmembrane region" description="Helical" evidence="6">
    <location>
        <begin position="72"/>
        <end position="94"/>
    </location>
</feature>
<protein>
    <submittedName>
        <fullName evidence="7">LysE family translocator</fullName>
    </submittedName>
</protein>
<dbReference type="PANTHER" id="PTHR30086">
    <property type="entry name" value="ARGININE EXPORTER PROTEIN ARGO"/>
    <property type="match status" value="1"/>
</dbReference>
<sequence>MPRAELFVAFLVTAGLFACIPGPAMLYTAAQTLARGRVSGLMAVLGLHLGCYVHVIAAAAGLSVLFHAVPALYMAVKLAGAAYLIWLGVAMLRARAKGQETALPAFGAKSARRAFLESVAVEVLNPKTALFFVALLPQFIDPAASLPVWGQFLILGTLVNVLFTSADLVCVLIAGALVERLRRSDRAQRLMRRAGGAVLVGLGTHLALQRN</sequence>
<accession>A0ABS5RAI7</accession>
<dbReference type="PANTHER" id="PTHR30086:SF20">
    <property type="entry name" value="ARGININE EXPORTER PROTEIN ARGO-RELATED"/>
    <property type="match status" value="1"/>
</dbReference>
<reference evidence="7" key="1">
    <citation type="submission" date="2021-05" db="EMBL/GenBank/DDBJ databases">
        <authorList>
            <person name="Sun Q."/>
            <person name="Inoue M."/>
        </authorList>
    </citation>
    <scope>NUCLEOTIDE SEQUENCE</scope>
    <source>
        <strain evidence="7">VKM B-3255</strain>
    </source>
</reference>
<feature type="transmembrane region" description="Helical" evidence="6">
    <location>
        <begin position="152"/>
        <end position="178"/>
    </location>
</feature>
<evidence type="ECO:0000256" key="5">
    <source>
        <dbReference type="ARBA" id="ARBA00023136"/>
    </source>
</evidence>
<keyword evidence="4 6" id="KW-1133">Transmembrane helix</keyword>
<feature type="transmembrane region" description="Helical" evidence="6">
    <location>
        <begin position="6"/>
        <end position="29"/>
    </location>
</feature>
<gene>
    <name evidence="7" type="ORF">KIP89_16390</name>
</gene>
<evidence type="ECO:0000313" key="7">
    <source>
        <dbReference type="EMBL" id="MBS9478689.1"/>
    </source>
</evidence>
<keyword evidence="5 6" id="KW-0472">Membrane</keyword>
<keyword evidence="3 6" id="KW-0812">Transmembrane</keyword>
<dbReference type="RefSeq" id="WP_213756667.1">
    <property type="nucleotide sequence ID" value="NZ_JAHCQH010000021.1"/>
</dbReference>
<dbReference type="PROSITE" id="PS51257">
    <property type="entry name" value="PROKAR_LIPOPROTEIN"/>
    <property type="match status" value="1"/>
</dbReference>
<dbReference type="PIRSF" id="PIRSF006324">
    <property type="entry name" value="LeuE"/>
    <property type="match status" value="1"/>
</dbReference>
<evidence type="ECO:0000256" key="1">
    <source>
        <dbReference type="ARBA" id="ARBA00004651"/>
    </source>
</evidence>
<comment type="caution">
    <text evidence="7">The sequence shown here is derived from an EMBL/GenBank/DDBJ whole genome shotgun (WGS) entry which is preliminary data.</text>
</comment>
<keyword evidence="2" id="KW-1003">Cell membrane</keyword>
<name>A0ABS5RAI7_9HYPH</name>
<keyword evidence="8" id="KW-1185">Reference proteome</keyword>
<dbReference type="Pfam" id="PF01810">
    <property type="entry name" value="LysE"/>
    <property type="match status" value="1"/>
</dbReference>
<organism evidence="7 8">
    <name type="scientific">Ancylobacter radicis</name>
    <dbReference type="NCBI Taxonomy" id="2836179"/>
    <lineage>
        <taxon>Bacteria</taxon>
        <taxon>Pseudomonadati</taxon>
        <taxon>Pseudomonadota</taxon>
        <taxon>Alphaproteobacteria</taxon>
        <taxon>Hyphomicrobiales</taxon>
        <taxon>Xanthobacteraceae</taxon>
        <taxon>Ancylobacter</taxon>
    </lineage>
</organism>
<evidence type="ECO:0000256" key="2">
    <source>
        <dbReference type="ARBA" id="ARBA00022475"/>
    </source>
</evidence>